<name>A0ABQ1N153_9BACT</name>
<dbReference type="EMBL" id="BMFD01000015">
    <property type="protein sequence ID" value="GGC50630.1"/>
    <property type="molecule type" value="Genomic_DNA"/>
</dbReference>
<evidence type="ECO:0000313" key="2">
    <source>
        <dbReference type="Proteomes" id="UP000635885"/>
    </source>
</evidence>
<protein>
    <submittedName>
        <fullName evidence="1">Uncharacterized protein</fullName>
    </submittedName>
</protein>
<sequence>MKKQSLLNRAAKIAAVSMLTFGLFFNGLLTLEFDGSNYLPTIFISSQEALASDNDYGNLFWGCEALWQRVESQEPCQKEICMGFMGFIQECNTFTGVTEYCIDGPDWSCHSFESCLVVPT</sequence>
<proteinExistence type="predicted"/>
<keyword evidence="2" id="KW-1185">Reference proteome</keyword>
<accession>A0ABQ1N153</accession>
<dbReference type="RefSeq" id="WP_188444060.1">
    <property type="nucleotide sequence ID" value="NZ_BMFD01000015.1"/>
</dbReference>
<reference evidence="2" key="1">
    <citation type="journal article" date="2019" name="Int. J. Syst. Evol. Microbiol.">
        <title>The Global Catalogue of Microorganisms (GCM) 10K type strain sequencing project: providing services to taxonomists for standard genome sequencing and annotation.</title>
        <authorList>
            <consortium name="The Broad Institute Genomics Platform"/>
            <consortium name="The Broad Institute Genome Sequencing Center for Infectious Disease"/>
            <person name="Wu L."/>
            <person name="Ma J."/>
        </authorList>
    </citation>
    <scope>NUCLEOTIDE SEQUENCE [LARGE SCALE GENOMIC DNA]</scope>
    <source>
        <strain evidence="2">CGMCC 1.12479</strain>
    </source>
</reference>
<dbReference type="Proteomes" id="UP000635885">
    <property type="component" value="Unassembled WGS sequence"/>
</dbReference>
<gene>
    <name evidence="1" type="ORF">GCM10010993_31440</name>
</gene>
<organism evidence="1 2">
    <name type="scientific">Belliella aquatica</name>
    <dbReference type="NCBI Taxonomy" id="1323734"/>
    <lineage>
        <taxon>Bacteria</taxon>
        <taxon>Pseudomonadati</taxon>
        <taxon>Bacteroidota</taxon>
        <taxon>Cytophagia</taxon>
        <taxon>Cytophagales</taxon>
        <taxon>Cyclobacteriaceae</taxon>
        <taxon>Belliella</taxon>
    </lineage>
</organism>
<comment type="caution">
    <text evidence="1">The sequence shown here is derived from an EMBL/GenBank/DDBJ whole genome shotgun (WGS) entry which is preliminary data.</text>
</comment>
<evidence type="ECO:0000313" key="1">
    <source>
        <dbReference type="EMBL" id="GGC50630.1"/>
    </source>
</evidence>